<organism evidence="6 7">
    <name type="scientific">Actinoalloteichus caeruleus DSM 43889</name>
    <dbReference type="NCBI Taxonomy" id="1120930"/>
    <lineage>
        <taxon>Bacteria</taxon>
        <taxon>Bacillati</taxon>
        <taxon>Actinomycetota</taxon>
        <taxon>Actinomycetes</taxon>
        <taxon>Pseudonocardiales</taxon>
        <taxon>Pseudonocardiaceae</taxon>
        <taxon>Actinoalloteichus</taxon>
        <taxon>Actinoalloteichus cyanogriseus</taxon>
    </lineage>
</organism>
<dbReference type="EMBL" id="AUBJ02000001">
    <property type="protein sequence ID" value="MCP2331521.1"/>
    <property type="molecule type" value="Genomic_DNA"/>
</dbReference>
<dbReference type="PROSITE" id="PS50977">
    <property type="entry name" value="HTH_TETR_2"/>
    <property type="match status" value="1"/>
</dbReference>
<reference evidence="6 7" key="1">
    <citation type="submission" date="2013-07" db="EMBL/GenBank/DDBJ databases">
        <authorList>
            <consortium name="DOE Joint Genome Institute"/>
            <person name="Reeve W."/>
            <person name="Huntemann M."/>
            <person name="Han J."/>
            <person name="Chen A."/>
            <person name="Kyrpides N."/>
            <person name="Mavromatis K."/>
            <person name="Markowitz V."/>
            <person name="Palaniappan K."/>
            <person name="Ivanova N."/>
            <person name="Schaumberg A."/>
            <person name="Pati A."/>
            <person name="Liolios K."/>
            <person name="Nordberg H.P."/>
            <person name="Cantor M.N."/>
            <person name="Hua S.X."/>
            <person name="Woyke T."/>
        </authorList>
    </citation>
    <scope>NUCLEOTIDE SEQUENCE [LARGE SCALE GENOMIC DNA]</scope>
    <source>
        <strain evidence="6 7">DSM 43889</strain>
    </source>
</reference>
<dbReference type="InterPro" id="IPR009057">
    <property type="entry name" value="Homeodomain-like_sf"/>
</dbReference>
<protein>
    <submittedName>
        <fullName evidence="6">Transcriptional regulator, TetR family</fullName>
    </submittedName>
</protein>
<dbReference type="RefSeq" id="WP_026418937.1">
    <property type="nucleotide sequence ID" value="NZ_AUBJ02000001.1"/>
</dbReference>
<feature type="DNA-binding region" description="H-T-H motif" evidence="4">
    <location>
        <begin position="29"/>
        <end position="48"/>
    </location>
</feature>
<evidence type="ECO:0000313" key="7">
    <source>
        <dbReference type="Proteomes" id="UP000791080"/>
    </source>
</evidence>
<keyword evidence="7" id="KW-1185">Reference proteome</keyword>
<keyword evidence="1" id="KW-0805">Transcription regulation</keyword>
<dbReference type="Pfam" id="PF00440">
    <property type="entry name" value="TetR_N"/>
    <property type="match status" value="1"/>
</dbReference>
<dbReference type="SUPFAM" id="SSF46689">
    <property type="entry name" value="Homeodomain-like"/>
    <property type="match status" value="1"/>
</dbReference>
<dbReference type="InterPro" id="IPR050109">
    <property type="entry name" value="HTH-type_TetR-like_transc_reg"/>
</dbReference>
<dbReference type="Gene3D" id="1.10.357.10">
    <property type="entry name" value="Tetracycline Repressor, domain 2"/>
    <property type="match status" value="1"/>
</dbReference>
<evidence type="ECO:0000256" key="3">
    <source>
        <dbReference type="ARBA" id="ARBA00023163"/>
    </source>
</evidence>
<keyword evidence="3" id="KW-0804">Transcription</keyword>
<dbReference type="InterPro" id="IPR001647">
    <property type="entry name" value="HTH_TetR"/>
</dbReference>
<reference evidence="6 7" key="2">
    <citation type="submission" date="2022-06" db="EMBL/GenBank/DDBJ databases">
        <title>Genomic Encyclopedia of Type Strains, Phase I: the one thousand microbial genomes (KMG-I) project.</title>
        <authorList>
            <person name="Kyrpides N."/>
        </authorList>
    </citation>
    <scope>NUCLEOTIDE SEQUENCE [LARGE SCALE GENOMIC DNA]</scope>
    <source>
        <strain evidence="6 7">DSM 43889</strain>
    </source>
</reference>
<evidence type="ECO:0000256" key="2">
    <source>
        <dbReference type="ARBA" id="ARBA00023125"/>
    </source>
</evidence>
<comment type="caution">
    <text evidence="6">The sequence shown here is derived from an EMBL/GenBank/DDBJ whole genome shotgun (WGS) entry which is preliminary data.</text>
</comment>
<feature type="domain" description="HTH tetR-type" evidence="5">
    <location>
        <begin position="6"/>
        <end position="66"/>
    </location>
</feature>
<keyword evidence="2 4" id="KW-0238">DNA-binding</keyword>
<evidence type="ECO:0000313" key="6">
    <source>
        <dbReference type="EMBL" id="MCP2331521.1"/>
    </source>
</evidence>
<name>A0ABT1JGA8_ACTCY</name>
<evidence type="ECO:0000256" key="4">
    <source>
        <dbReference type="PROSITE-ProRule" id="PRU00335"/>
    </source>
</evidence>
<dbReference type="Proteomes" id="UP000791080">
    <property type="component" value="Unassembled WGS sequence"/>
</dbReference>
<gene>
    <name evidence="6" type="ORF">G443_001791</name>
</gene>
<dbReference type="PANTHER" id="PTHR30055:SF234">
    <property type="entry name" value="HTH-TYPE TRANSCRIPTIONAL REGULATOR BETI"/>
    <property type="match status" value="1"/>
</dbReference>
<evidence type="ECO:0000259" key="5">
    <source>
        <dbReference type="PROSITE" id="PS50977"/>
    </source>
</evidence>
<evidence type="ECO:0000256" key="1">
    <source>
        <dbReference type="ARBA" id="ARBA00023015"/>
    </source>
</evidence>
<accession>A0ABT1JGA8</accession>
<dbReference type="PANTHER" id="PTHR30055">
    <property type="entry name" value="HTH-TYPE TRANSCRIPTIONAL REGULATOR RUTR"/>
    <property type="match status" value="1"/>
</dbReference>
<proteinExistence type="predicted"/>
<sequence>MARTKTRTDEEVLDTALSLIGDIGVGNLTFAALATRSGLSSATLVQRFTNKATLIQRALLQGWEKLDATTRSLAASTPLTPRGAVELLVGLSGQYADAEAYANGLLILREDLRDPLLRRRGTAWEAELTALLDARLSTAPGTPTGAGHALATYWQGSLTWWAFQADTPLEEYLTDRLSQFLALVNRP</sequence>